<name>A0ABV9M7T7_9ENTE</name>
<dbReference type="InterPro" id="IPR018060">
    <property type="entry name" value="HTH_AraC"/>
</dbReference>
<reference evidence="6" key="1">
    <citation type="journal article" date="2019" name="Int. J. Syst. Evol. Microbiol.">
        <title>The Global Catalogue of Microorganisms (GCM) 10K type strain sequencing project: providing services to taxonomists for standard genome sequencing and annotation.</title>
        <authorList>
            <consortium name="The Broad Institute Genomics Platform"/>
            <consortium name="The Broad Institute Genome Sequencing Center for Infectious Disease"/>
            <person name="Wu L."/>
            <person name="Ma J."/>
        </authorList>
    </citation>
    <scope>NUCLEOTIDE SEQUENCE [LARGE SCALE GENOMIC DNA]</scope>
    <source>
        <strain evidence="6">CGMCC 1.19061</strain>
    </source>
</reference>
<dbReference type="Pfam" id="PF12833">
    <property type="entry name" value="HTH_18"/>
    <property type="match status" value="1"/>
</dbReference>
<evidence type="ECO:0000259" key="4">
    <source>
        <dbReference type="PROSITE" id="PS01124"/>
    </source>
</evidence>
<organism evidence="5 6">
    <name type="scientific">Enterococcus eurekensis</name>
    <dbReference type="NCBI Taxonomy" id="1159753"/>
    <lineage>
        <taxon>Bacteria</taxon>
        <taxon>Bacillati</taxon>
        <taxon>Bacillota</taxon>
        <taxon>Bacilli</taxon>
        <taxon>Lactobacillales</taxon>
        <taxon>Enterococcaceae</taxon>
        <taxon>Enterococcus</taxon>
    </lineage>
</organism>
<keyword evidence="6" id="KW-1185">Reference proteome</keyword>
<dbReference type="PROSITE" id="PS01124">
    <property type="entry name" value="HTH_ARAC_FAMILY_2"/>
    <property type="match status" value="1"/>
</dbReference>
<dbReference type="Proteomes" id="UP001596026">
    <property type="component" value="Unassembled WGS sequence"/>
</dbReference>
<dbReference type="RefSeq" id="WP_379967638.1">
    <property type="nucleotide sequence ID" value="NZ_JBHSGT010000068.1"/>
</dbReference>
<evidence type="ECO:0000313" key="5">
    <source>
        <dbReference type="EMBL" id="MFC4711195.1"/>
    </source>
</evidence>
<keyword evidence="3" id="KW-0804">Transcription</keyword>
<evidence type="ECO:0000256" key="1">
    <source>
        <dbReference type="ARBA" id="ARBA00023015"/>
    </source>
</evidence>
<keyword evidence="1" id="KW-0805">Transcription regulation</keyword>
<dbReference type="EMBL" id="JBHSGT010000068">
    <property type="protein sequence ID" value="MFC4711195.1"/>
    <property type="molecule type" value="Genomic_DNA"/>
</dbReference>
<evidence type="ECO:0000256" key="3">
    <source>
        <dbReference type="ARBA" id="ARBA00023163"/>
    </source>
</evidence>
<accession>A0ABV9M7T7</accession>
<dbReference type="PANTHER" id="PTHR43280:SF10">
    <property type="entry name" value="REGULATORY PROTEIN POCR"/>
    <property type="match status" value="1"/>
</dbReference>
<dbReference type="InterPro" id="IPR020449">
    <property type="entry name" value="Tscrpt_reg_AraC-type_HTH"/>
</dbReference>
<dbReference type="SUPFAM" id="SSF46689">
    <property type="entry name" value="Homeodomain-like"/>
    <property type="match status" value="1"/>
</dbReference>
<comment type="caution">
    <text evidence="5">The sequence shown here is derived from an EMBL/GenBank/DDBJ whole genome shotgun (WGS) entry which is preliminary data.</text>
</comment>
<sequence length="94" mass="10450">MTIATIAKALSLTTKHVSGLVEQNFRMTVSVLIAQIRCALASGLIKGTVLTLNEISESVGFSDSKQFRQAFKKFYHMTPGEYRKKNDTSKKPIK</sequence>
<evidence type="ECO:0000256" key="2">
    <source>
        <dbReference type="ARBA" id="ARBA00023125"/>
    </source>
</evidence>
<proteinExistence type="predicted"/>
<protein>
    <submittedName>
        <fullName evidence="5">Helix-turn-helix domain-containing protein</fullName>
    </submittedName>
</protein>
<dbReference type="PANTHER" id="PTHR43280">
    <property type="entry name" value="ARAC-FAMILY TRANSCRIPTIONAL REGULATOR"/>
    <property type="match status" value="1"/>
</dbReference>
<dbReference type="PRINTS" id="PR00032">
    <property type="entry name" value="HTHARAC"/>
</dbReference>
<keyword evidence="2" id="KW-0238">DNA-binding</keyword>
<feature type="domain" description="HTH araC/xylS-type" evidence="4">
    <location>
        <begin position="1"/>
        <end position="85"/>
    </location>
</feature>
<evidence type="ECO:0000313" key="6">
    <source>
        <dbReference type="Proteomes" id="UP001596026"/>
    </source>
</evidence>
<dbReference type="InterPro" id="IPR009057">
    <property type="entry name" value="Homeodomain-like_sf"/>
</dbReference>
<dbReference type="SMART" id="SM00342">
    <property type="entry name" value="HTH_ARAC"/>
    <property type="match status" value="1"/>
</dbReference>
<dbReference type="Gene3D" id="1.10.10.60">
    <property type="entry name" value="Homeodomain-like"/>
    <property type="match status" value="1"/>
</dbReference>
<gene>
    <name evidence="5" type="ORF">ACFO3L_11350</name>
</gene>